<feature type="DNA-binding region" description="H-T-H motif" evidence="4">
    <location>
        <begin position="38"/>
        <end position="57"/>
    </location>
</feature>
<dbReference type="PANTHER" id="PTHR30055">
    <property type="entry name" value="HTH-TYPE TRANSCRIPTIONAL REGULATOR RUTR"/>
    <property type="match status" value="1"/>
</dbReference>
<proteinExistence type="predicted"/>
<accession>A0ABU9U9N6</accession>
<dbReference type="PROSITE" id="PS50977">
    <property type="entry name" value="HTH_TETR_2"/>
    <property type="match status" value="2"/>
</dbReference>
<dbReference type="PRINTS" id="PR00455">
    <property type="entry name" value="HTHTETR"/>
</dbReference>
<evidence type="ECO:0000259" key="5">
    <source>
        <dbReference type="PROSITE" id="PS50977"/>
    </source>
</evidence>
<feature type="domain" description="HTH tetR-type" evidence="5">
    <location>
        <begin position="237"/>
        <end position="297"/>
    </location>
</feature>
<evidence type="ECO:0000256" key="3">
    <source>
        <dbReference type="ARBA" id="ARBA00023163"/>
    </source>
</evidence>
<feature type="domain" description="HTH tetR-type" evidence="5">
    <location>
        <begin position="15"/>
        <end position="75"/>
    </location>
</feature>
<reference evidence="6 7" key="1">
    <citation type="submission" date="2024-03" db="EMBL/GenBank/DDBJ databases">
        <title>Ignisphaera cupida sp. nov., a hyperthermophilic hydrolytic archaeon from a hot spring of Kamchatka, and proposal of Ignisphaeraceae fam. nov.</title>
        <authorList>
            <person name="Podosokorskaya O.A."/>
            <person name="Elcheninov A.G."/>
            <person name="Maltseva A.I."/>
            <person name="Zayulina K.S."/>
            <person name="Novikov A."/>
            <person name="Merkel A.Y."/>
        </authorList>
    </citation>
    <scope>NUCLEOTIDE SEQUENCE [LARGE SCALE GENOMIC DNA]</scope>
    <source>
        <strain evidence="6 7">38H-sp</strain>
    </source>
</reference>
<evidence type="ECO:0000256" key="1">
    <source>
        <dbReference type="ARBA" id="ARBA00023015"/>
    </source>
</evidence>
<feature type="DNA-binding region" description="H-T-H motif" evidence="4">
    <location>
        <begin position="260"/>
        <end position="279"/>
    </location>
</feature>
<sequence>MFVNDRSVKTEQGVNMEHADIIKAAINAWAKSGFSSTSLNDVAKELGVTKQAIYRYYPGKDALIEAIRDEVDRLHRAHYEALRAAMETAESFKEAMELFVYAKADSLYTHPAEYLFFFVPPNVKIYTEQFPEFYSGMEKREKELFLSLFDKTGAPVLDERQLDTAYVLVQTTSALGLLKPLMEKYKEGSSVSKEELSVIKQIVVETLCIGICREDAVLEPVDAEYVANIAKVEKEELPELHKIFEVVEKLINTKGMRGTSLGEVARELGMSKSSLYSHFKDKESMIKTVMVNQIKGFMDPLVTRLAMCRNTQEKVLCYILYSAAYVELHSRILGIMAWLRLNLPMPHQEEKKEQDFFGQYQGLYGIFAGLPLKEEVKQHKPMLYLHALIFSSLERKPGKFFSPEDAKDIYAFFLRGLFGMANKDKFFI</sequence>
<evidence type="ECO:0000313" key="7">
    <source>
        <dbReference type="Proteomes" id="UP001466331"/>
    </source>
</evidence>
<dbReference type="Pfam" id="PF00440">
    <property type="entry name" value="TetR_N"/>
    <property type="match status" value="2"/>
</dbReference>
<dbReference type="Proteomes" id="UP001466331">
    <property type="component" value="Unassembled WGS sequence"/>
</dbReference>
<keyword evidence="7" id="KW-1185">Reference proteome</keyword>
<dbReference type="RefSeq" id="WP_420068824.1">
    <property type="nucleotide sequence ID" value="NZ_JBCHKQ010000001.1"/>
</dbReference>
<keyword evidence="1" id="KW-0805">Transcription regulation</keyword>
<dbReference type="InterPro" id="IPR001647">
    <property type="entry name" value="HTH_TetR"/>
</dbReference>
<organism evidence="6 7">
    <name type="scientific">Rarispira pelagica</name>
    <dbReference type="NCBI Taxonomy" id="3141764"/>
    <lineage>
        <taxon>Bacteria</taxon>
        <taxon>Pseudomonadati</taxon>
        <taxon>Spirochaetota</taxon>
        <taxon>Spirochaetia</taxon>
        <taxon>Winmispirales</taxon>
        <taxon>Winmispiraceae</taxon>
        <taxon>Rarispira</taxon>
    </lineage>
</organism>
<evidence type="ECO:0000256" key="2">
    <source>
        <dbReference type="ARBA" id="ARBA00023125"/>
    </source>
</evidence>
<dbReference type="InterPro" id="IPR009057">
    <property type="entry name" value="Homeodomain-like_sf"/>
</dbReference>
<protein>
    <submittedName>
        <fullName evidence="6">TetR/AcrR family transcriptional regulator</fullName>
    </submittedName>
</protein>
<dbReference type="PANTHER" id="PTHR30055:SF234">
    <property type="entry name" value="HTH-TYPE TRANSCRIPTIONAL REGULATOR BETI"/>
    <property type="match status" value="1"/>
</dbReference>
<comment type="caution">
    <text evidence="6">The sequence shown here is derived from an EMBL/GenBank/DDBJ whole genome shotgun (WGS) entry which is preliminary data.</text>
</comment>
<dbReference type="Gene3D" id="1.10.357.10">
    <property type="entry name" value="Tetracycline Repressor, domain 2"/>
    <property type="match status" value="2"/>
</dbReference>
<name>A0ABU9U9N6_9SPIR</name>
<dbReference type="InterPro" id="IPR050109">
    <property type="entry name" value="HTH-type_TetR-like_transc_reg"/>
</dbReference>
<gene>
    <name evidence="6" type="ORF">WKV44_02350</name>
</gene>
<keyword evidence="2 4" id="KW-0238">DNA-binding</keyword>
<evidence type="ECO:0000313" key="6">
    <source>
        <dbReference type="EMBL" id="MEM5947375.1"/>
    </source>
</evidence>
<evidence type="ECO:0000256" key="4">
    <source>
        <dbReference type="PROSITE-ProRule" id="PRU00335"/>
    </source>
</evidence>
<dbReference type="EMBL" id="JBCHKQ010000001">
    <property type="protein sequence ID" value="MEM5947375.1"/>
    <property type="molecule type" value="Genomic_DNA"/>
</dbReference>
<dbReference type="SUPFAM" id="SSF46689">
    <property type="entry name" value="Homeodomain-like"/>
    <property type="match status" value="2"/>
</dbReference>
<keyword evidence="3" id="KW-0804">Transcription</keyword>